<organism evidence="2 3">
    <name type="scientific">Neorhodopirellula lusitana</name>
    <dbReference type="NCBI Taxonomy" id="445327"/>
    <lineage>
        <taxon>Bacteria</taxon>
        <taxon>Pseudomonadati</taxon>
        <taxon>Planctomycetota</taxon>
        <taxon>Planctomycetia</taxon>
        <taxon>Pirellulales</taxon>
        <taxon>Pirellulaceae</taxon>
        <taxon>Neorhodopirellula</taxon>
    </lineage>
</organism>
<feature type="region of interest" description="Disordered" evidence="1">
    <location>
        <begin position="1"/>
        <end position="70"/>
    </location>
</feature>
<accession>A0ABY1QMM3</accession>
<dbReference type="EMBL" id="FXUG01000018">
    <property type="protein sequence ID" value="SMP74964.1"/>
    <property type="molecule type" value="Genomic_DNA"/>
</dbReference>
<evidence type="ECO:0000313" key="2">
    <source>
        <dbReference type="EMBL" id="SMP74964.1"/>
    </source>
</evidence>
<evidence type="ECO:0000256" key="1">
    <source>
        <dbReference type="SAM" id="MobiDB-lite"/>
    </source>
</evidence>
<name>A0ABY1QMM3_9BACT</name>
<protein>
    <submittedName>
        <fullName evidence="2">Uncharacterized protein</fullName>
    </submittedName>
</protein>
<evidence type="ECO:0000313" key="3">
    <source>
        <dbReference type="Proteomes" id="UP001158067"/>
    </source>
</evidence>
<feature type="compositionally biased region" description="Polar residues" evidence="1">
    <location>
        <begin position="1"/>
        <end position="11"/>
    </location>
</feature>
<dbReference type="Proteomes" id="UP001158067">
    <property type="component" value="Unassembled WGS sequence"/>
</dbReference>
<sequence length="70" mass="7713">MLKLRTSVTQMDQKRDLPETPDSATNPFARISSADTDRYAAKATRPRSIACTGAPCQRSNPQECAGESRR</sequence>
<reference evidence="2 3" key="1">
    <citation type="submission" date="2017-05" db="EMBL/GenBank/DDBJ databases">
        <authorList>
            <person name="Varghese N."/>
            <person name="Submissions S."/>
        </authorList>
    </citation>
    <scope>NUCLEOTIDE SEQUENCE [LARGE SCALE GENOMIC DNA]</scope>
    <source>
        <strain evidence="2 3">DSM 25457</strain>
    </source>
</reference>
<proteinExistence type="predicted"/>
<keyword evidence="3" id="KW-1185">Reference proteome</keyword>
<gene>
    <name evidence="2" type="ORF">SAMN06265222_11895</name>
</gene>
<comment type="caution">
    <text evidence="2">The sequence shown here is derived from an EMBL/GenBank/DDBJ whole genome shotgun (WGS) entry which is preliminary data.</text>
</comment>